<feature type="compositionally biased region" description="Low complexity" evidence="1">
    <location>
        <begin position="41"/>
        <end position="51"/>
    </location>
</feature>
<feature type="region of interest" description="Disordered" evidence="1">
    <location>
        <begin position="28"/>
        <end position="51"/>
    </location>
</feature>
<accession>A0ABP0XP80</accession>
<dbReference type="Proteomes" id="UP001497444">
    <property type="component" value="Chromosome 9"/>
</dbReference>
<protein>
    <submittedName>
        <fullName evidence="2">Uncharacterized protein</fullName>
    </submittedName>
</protein>
<proteinExistence type="predicted"/>
<evidence type="ECO:0000256" key="1">
    <source>
        <dbReference type="SAM" id="MobiDB-lite"/>
    </source>
</evidence>
<sequence>MPEERKLSFYLDMCSFAFDLDPLHHHGSPIDLQPSIPSPEAAAAAAVNEEE</sequence>
<feature type="non-terminal residue" evidence="2">
    <location>
        <position position="51"/>
    </location>
</feature>
<evidence type="ECO:0000313" key="3">
    <source>
        <dbReference type="Proteomes" id="UP001497444"/>
    </source>
</evidence>
<name>A0ABP0XP80_9BRYO</name>
<reference evidence="2" key="1">
    <citation type="submission" date="2024-02" db="EMBL/GenBank/DDBJ databases">
        <authorList>
            <consortium name="ELIXIR-Norway"/>
            <consortium name="Elixir Norway"/>
        </authorList>
    </citation>
    <scope>NUCLEOTIDE SEQUENCE</scope>
</reference>
<gene>
    <name evidence="2" type="ORF">CSSPJE1EN1_LOCUS24805</name>
</gene>
<evidence type="ECO:0000313" key="2">
    <source>
        <dbReference type="EMBL" id="CAK9279327.1"/>
    </source>
</evidence>
<organism evidence="2 3">
    <name type="scientific">Sphagnum jensenii</name>
    <dbReference type="NCBI Taxonomy" id="128206"/>
    <lineage>
        <taxon>Eukaryota</taxon>
        <taxon>Viridiplantae</taxon>
        <taxon>Streptophyta</taxon>
        <taxon>Embryophyta</taxon>
        <taxon>Bryophyta</taxon>
        <taxon>Sphagnophytina</taxon>
        <taxon>Sphagnopsida</taxon>
        <taxon>Sphagnales</taxon>
        <taxon>Sphagnaceae</taxon>
        <taxon>Sphagnum</taxon>
    </lineage>
</organism>
<dbReference type="EMBL" id="OZ020104">
    <property type="protein sequence ID" value="CAK9279327.1"/>
    <property type="molecule type" value="Genomic_DNA"/>
</dbReference>
<keyword evidence="3" id="KW-1185">Reference proteome</keyword>